<feature type="domain" description="Peptidase A1" evidence="6">
    <location>
        <begin position="83"/>
        <end position="399"/>
    </location>
</feature>
<dbReference type="PANTHER" id="PTHR47966">
    <property type="entry name" value="BETA-SITE APP-CLEAVING ENZYME, ISOFORM A-RELATED"/>
    <property type="match status" value="1"/>
</dbReference>
<dbReference type="InterPro" id="IPR033121">
    <property type="entry name" value="PEPTIDASE_A1"/>
</dbReference>
<feature type="active site" evidence="3">
    <location>
        <position position="101"/>
    </location>
</feature>
<evidence type="ECO:0000256" key="4">
    <source>
        <dbReference type="RuleBase" id="RU000454"/>
    </source>
</evidence>
<dbReference type="EMBL" id="KV425562">
    <property type="protein sequence ID" value="KZT27468.1"/>
    <property type="molecule type" value="Genomic_DNA"/>
</dbReference>
<dbReference type="GO" id="GO:0004190">
    <property type="term" value="F:aspartic-type endopeptidase activity"/>
    <property type="evidence" value="ECO:0007669"/>
    <property type="project" value="UniProtKB-KW"/>
</dbReference>
<dbReference type="PROSITE" id="PS51767">
    <property type="entry name" value="PEPTIDASE_A1"/>
    <property type="match status" value="1"/>
</dbReference>
<dbReference type="OrthoDB" id="660550at2759"/>
<feature type="active site" evidence="3">
    <location>
        <position position="281"/>
    </location>
</feature>
<dbReference type="STRING" id="1314782.A0A165U0Q1"/>
<dbReference type="PRINTS" id="PR00792">
    <property type="entry name" value="PEPSIN"/>
</dbReference>
<dbReference type="Proteomes" id="UP000076761">
    <property type="component" value="Unassembled WGS sequence"/>
</dbReference>
<dbReference type="GO" id="GO:0006508">
    <property type="term" value="P:proteolysis"/>
    <property type="evidence" value="ECO:0007669"/>
    <property type="project" value="UniProtKB-KW"/>
</dbReference>
<comment type="similarity">
    <text evidence="1 4">Belongs to the peptidase A1 family.</text>
</comment>
<dbReference type="InParanoid" id="A0A165U0Q1"/>
<dbReference type="AlphaFoldDB" id="A0A165U0Q1"/>
<protein>
    <submittedName>
        <fullName evidence="7">Acid protease</fullName>
    </submittedName>
</protein>
<name>A0A165U0Q1_9AGAM</name>
<dbReference type="SUPFAM" id="SSF50630">
    <property type="entry name" value="Acid proteases"/>
    <property type="match status" value="1"/>
</dbReference>
<reference evidence="7 8" key="1">
    <citation type="journal article" date="2016" name="Mol. Biol. Evol.">
        <title>Comparative Genomics of Early-Diverging Mushroom-Forming Fungi Provides Insights into the Origins of Lignocellulose Decay Capabilities.</title>
        <authorList>
            <person name="Nagy L.G."/>
            <person name="Riley R."/>
            <person name="Tritt A."/>
            <person name="Adam C."/>
            <person name="Daum C."/>
            <person name="Floudas D."/>
            <person name="Sun H."/>
            <person name="Yadav J.S."/>
            <person name="Pangilinan J."/>
            <person name="Larsson K.H."/>
            <person name="Matsuura K."/>
            <person name="Barry K."/>
            <person name="Labutti K."/>
            <person name="Kuo R."/>
            <person name="Ohm R.A."/>
            <person name="Bhattacharya S.S."/>
            <person name="Shirouzu T."/>
            <person name="Yoshinaga Y."/>
            <person name="Martin F.M."/>
            <person name="Grigoriev I.V."/>
            <person name="Hibbett D.S."/>
        </authorList>
    </citation>
    <scope>NUCLEOTIDE SEQUENCE [LARGE SCALE GENOMIC DNA]</scope>
    <source>
        <strain evidence="7 8">HHB14362 ss-1</strain>
    </source>
</reference>
<dbReference type="CDD" id="cd05471">
    <property type="entry name" value="pepsin_like"/>
    <property type="match status" value="1"/>
</dbReference>
<feature type="region of interest" description="Disordered" evidence="5">
    <location>
        <begin position="53"/>
        <end position="73"/>
    </location>
</feature>
<dbReference type="InterPro" id="IPR034164">
    <property type="entry name" value="Pepsin-like_dom"/>
</dbReference>
<keyword evidence="4" id="KW-0378">Hydrolase</keyword>
<keyword evidence="4 7" id="KW-0645">Protease</keyword>
<accession>A0A165U0Q1</accession>
<evidence type="ECO:0000256" key="2">
    <source>
        <dbReference type="ARBA" id="ARBA00022750"/>
    </source>
</evidence>
<keyword evidence="2 4" id="KW-0064">Aspartyl protease</keyword>
<evidence type="ECO:0000313" key="7">
    <source>
        <dbReference type="EMBL" id="KZT27468.1"/>
    </source>
</evidence>
<sequence length="409" mass="42825">MPSHVVINSSLPFTARLKGHHAKDIVARDQARAQKFLAGLHPHGPAAFYEARRRRRHHHGHHAQSGGGGAGQSIDVTDAAVEYSTSVGVGTPPTQYNLLIDTGSSNTWLGAGKKYVPTSSSHSTGKSVTVTYGSGSFTGTEYTDTVTLAPSLVIQNQSIGVASSTQDFGDVDGILGIGPVDLTQGTVSDNAPVPTVTDNLYAQGTIATESIGISFSPSTGTDVANGEMTFGGVDDSKYTSEITYVPITSTSPASQYWGIDQDLTYGEDGTSLLSGAPGIVDTGTTLLLIATDAFQAYQQATGATMDQSTGLLTLTESQFTNLQSLYFNIGGTTFELTPDAQIWPRSLNSSIGGQDGQIYVVVSDLGSSSGSGLDFIDGFAFLQRFYSVFDTTNAQVGIANTPWTDATTN</sequence>
<evidence type="ECO:0000313" key="8">
    <source>
        <dbReference type="Proteomes" id="UP000076761"/>
    </source>
</evidence>
<evidence type="ECO:0000256" key="3">
    <source>
        <dbReference type="PIRSR" id="PIRSR601461-1"/>
    </source>
</evidence>
<gene>
    <name evidence="7" type="ORF">NEOLEDRAFT_1131034</name>
</gene>
<dbReference type="PROSITE" id="PS00141">
    <property type="entry name" value="ASP_PROTEASE"/>
    <property type="match status" value="2"/>
</dbReference>
<evidence type="ECO:0000259" key="6">
    <source>
        <dbReference type="PROSITE" id="PS51767"/>
    </source>
</evidence>
<feature type="compositionally biased region" description="Basic residues" evidence="5">
    <location>
        <begin position="53"/>
        <end position="62"/>
    </location>
</feature>
<dbReference type="InterPro" id="IPR001461">
    <property type="entry name" value="Aspartic_peptidase_A1"/>
</dbReference>
<evidence type="ECO:0000256" key="5">
    <source>
        <dbReference type="SAM" id="MobiDB-lite"/>
    </source>
</evidence>
<evidence type="ECO:0000256" key="1">
    <source>
        <dbReference type="ARBA" id="ARBA00007447"/>
    </source>
</evidence>
<dbReference type="InterPro" id="IPR001969">
    <property type="entry name" value="Aspartic_peptidase_AS"/>
</dbReference>
<proteinExistence type="inferred from homology"/>
<dbReference type="Gene3D" id="2.40.70.10">
    <property type="entry name" value="Acid Proteases"/>
    <property type="match status" value="2"/>
</dbReference>
<organism evidence="7 8">
    <name type="scientific">Neolentinus lepideus HHB14362 ss-1</name>
    <dbReference type="NCBI Taxonomy" id="1314782"/>
    <lineage>
        <taxon>Eukaryota</taxon>
        <taxon>Fungi</taxon>
        <taxon>Dikarya</taxon>
        <taxon>Basidiomycota</taxon>
        <taxon>Agaricomycotina</taxon>
        <taxon>Agaricomycetes</taxon>
        <taxon>Gloeophyllales</taxon>
        <taxon>Gloeophyllaceae</taxon>
        <taxon>Neolentinus</taxon>
    </lineage>
</organism>
<dbReference type="PANTHER" id="PTHR47966:SF51">
    <property type="entry name" value="BETA-SITE APP-CLEAVING ENZYME, ISOFORM A-RELATED"/>
    <property type="match status" value="1"/>
</dbReference>
<dbReference type="Pfam" id="PF00026">
    <property type="entry name" value="Asp"/>
    <property type="match status" value="1"/>
</dbReference>
<dbReference type="InterPro" id="IPR021109">
    <property type="entry name" value="Peptidase_aspartic_dom_sf"/>
</dbReference>
<keyword evidence="8" id="KW-1185">Reference proteome</keyword>